<feature type="domain" description="ABC transporter" evidence="5">
    <location>
        <begin position="9"/>
        <end position="246"/>
    </location>
</feature>
<sequence>MTMRQTEALRLDAVSRTYGTGPAAVTALDGVTLSLPAGTFTAVMGPSGSGKSTLLQCAAGLDRPTGGRVTVGGVEIDGQSESARTELRRERIGFVFQQFNLLPTLTVLQNVLLPLRLAGRKADRAHAVAVLERVGLAGRLNHRPAELSGGQQQRVAIARALVAGPSVIFADEPTGALDTRSARDVLDLLAEAVRRHGQTVVMVTHDPVAASYADAVIFLADGRIAGHLAGPTAEAVAERMTRLGDPAERMTRLGDPAERMTRPDDPAERVARPGGPAAAMTAQQRLFEGV</sequence>
<dbReference type="InterPro" id="IPR027417">
    <property type="entry name" value="P-loop_NTPase"/>
</dbReference>
<dbReference type="CDD" id="cd03255">
    <property type="entry name" value="ABC_MJ0796_LolCDE_FtsE"/>
    <property type="match status" value="1"/>
</dbReference>
<keyword evidence="3 6" id="KW-0067">ATP-binding</keyword>
<dbReference type="InterPro" id="IPR015854">
    <property type="entry name" value="ABC_transpr_LolD-like"/>
</dbReference>
<dbReference type="InterPro" id="IPR017871">
    <property type="entry name" value="ABC_transporter-like_CS"/>
</dbReference>
<evidence type="ECO:0000313" key="7">
    <source>
        <dbReference type="Proteomes" id="UP000655044"/>
    </source>
</evidence>
<dbReference type="GO" id="GO:0022857">
    <property type="term" value="F:transmembrane transporter activity"/>
    <property type="evidence" value="ECO:0007669"/>
    <property type="project" value="TreeGrafter"/>
</dbReference>
<dbReference type="FunFam" id="3.40.50.300:FF:000032">
    <property type="entry name" value="Export ABC transporter ATP-binding protein"/>
    <property type="match status" value="1"/>
</dbReference>
<dbReference type="PROSITE" id="PS50893">
    <property type="entry name" value="ABC_TRANSPORTER_2"/>
    <property type="match status" value="1"/>
</dbReference>
<feature type="region of interest" description="Disordered" evidence="4">
    <location>
        <begin position="255"/>
        <end position="278"/>
    </location>
</feature>
<dbReference type="GO" id="GO:0005524">
    <property type="term" value="F:ATP binding"/>
    <property type="evidence" value="ECO:0007669"/>
    <property type="project" value="UniProtKB-KW"/>
</dbReference>
<dbReference type="GO" id="GO:0005886">
    <property type="term" value="C:plasma membrane"/>
    <property type="evidence" value="ECO:0007669"/>
    <property type="project" value="TreeGrafter"/>
</dbReference>
<gene>
    <name evidence="6" type="ORF">Pro02_45450</name>
</gene>
<dbReference type="SMART" id="SM00382">
    <property type="entry name" value="AAA"/>
    <property type="match status" value="1"/>
</dbReference>
<comment type="caution">
    <text evidence="6">The sequence shown here is derived from an EMBL/GenBank/DDBJ whole genome shotgun (WGS) entry which is preliminary data.</text>
</comment>
<keyword evidence="1" id="KW-0813">Transport</keyword>
<dbReference type="EMBL" id="BOOI01000042">
    <property type="protein sequence ID" value="GIH86137.1"/>
    <property type="molecule type" value="Genomic_DNA"/>
</dbReference>
<dbReference type="InterPro" id="IPR003593">
    <property type="entry name" value="AAA+_ATPase"/>
</dbReference>
<dbReference type="Pfam" id="PF00005">
    <property type="entry name" value="ABC_tran"/>
    <property type="match status" value="1"/>
</dbReference>
<dbReference type="SUPFAM" id="SSF52540">
    <property type="entry name" value="P-loop containing nucleoside triphosphate hydrolases"/>
    <property type="match status" value="1"/>
</dbReference>
<accession>A0A8J3S1X7</accession>
<proteinExistence type="predicted"/>
<protein>
    <submittedName>
        <fullName evidence="6">ABC transporter ATP-binding protein</fullName>
    </submittedName>
</protein>
<evidence type="ECO:0000256" key="4">
    <source>
        <dbReference type="SAM" id="MobiDB-lite"/>
    </source>
</evidence>
<dbReference type="GO" id="GO:0098796">
    <property type="term" value="C:membrane protein complex"/>
    <property type="evidence" value="ECO:0007669"/>
    <property type="project" value="UniProtKB-ARBA"/>
</dbReference>
<dbReference type="GO" id="GO:0016887">
    <property type="term" value="F:ATP hydrolysis activity"/>
    <property type="evidence" value="ECO:0007669"/>
    <property type="project" value="InterPro"/>
</dbReference>
<reference evidence="6" key="1">
    <citation type="submission" date="2021-01" db="EMBL/GenBank/DDBJ databases">
        <title>Whole genome shotgun sequence of Planobispora rosea NBRC 15558.</title>
        <authorList>
            <person name="Komaki H."/>
            <person name="Tamura T."/>
        </authorList>
    </citation>
    <scope>NUCLEOTIDE SEQUENCE</scope>
    <source>
        <strain evidence="6">NBRC 15558</strain>
    </source>
</reference>
<evidence type="ECO:0000256" key="2">
    <source>
        <dbReference type="ARBA" id="ARBA00022741"/>
    </source>
</evidence>
<feature type="compositionally biased region" description="Basic and acidic residues" evidence="4">
    <location>
        <begin position="255"/>
        <end position="271"/>
    </location>
</feature>
<dbReference type="PANTHER" id="PTHR24220">
    <property type="entry name" value="IMPORT ATP-BINDING PROTEIN"/>
    <property type="match status" value="1"/>
</dbReference>
<keyword evidence="7" id="KW-1185">Reference proteome</keyword>
<name>A0A8J3S1X7_PLARO</name>
<organism evidence="6 7">
    <name type="scientific">Planobispora rosea</name>
    <dbReference type="NCBI Taxonomy" id="35762"/>
    <lineage>
        <taxon>Bacteria</taxon>
        <taxon>Bacillati</taxon>
        <taxon>Actinomycetota</taxon>
        <taxon>Actinomycetes</taxon>
        <taxon>Streptosporangiales</taxon>
        <taxon>Streptosporangiaceae</taxon>
        <taxon>Planobispora</taxon>
    </lineage>
</organism>
<evidence type="ECO:0000259" key="5">
    <source>
        <dbReference type="PROSITE" id="PS50893"/>
    </source>
</evidence>
<dbReference type="InterPro" id="IPR003439">
    <property type="entry name" value="ABC_transporter-like_ATP-bd"/>
</dbReference>
<dbReference type="Gene3D" id="3.40.50.300">
    <property type="entry name" value="P-loop containing nucleotide triphosphate hydrolases"/>
    <property type="match status" value="1"/>
</dbReference>
<evidence type="ECO:0000256" key="3">
    <source>
        <dbReference type="ARBA" id="ARBA00022840"/>
    </source>
</evidence>
<dbReference type="InterPro" id="IPR017911">
    <property type="entry name" value="MacB-like_ATP-bd"/>
</dbReference>
<evidence type="ECO:0000256" key="1">
    <source>
        <dbReference type="ARBA" id="ARBA00022448"/>
    </source>
</evidence>
<evidence type="ECO:0000313" key="6">
    <source>
        <dbReference type="EMBL" id="GIH86137.1"/>
    </source>
</evidence>
<dbReference type="PROSITE" id="PS00211">
    <property type="entry name" value="ABC_TRANSPORTER_1"/>
    <property type="match status" value="1"/>
</dbReference>
<dbReference type="PANTHER" id="PTHR24220:SF685">
    <property type="entry name" value="ABC TRANSPORTER RELATED"/>
    <property type="match status" value="1"/>
</dbReference>
<dbReference type="Proteomes" id="UP000655044">
    <property type="component" value="Unassembled WGS sequence"/>
</dbReference>
<keyword evidence="2" id="KW-0547">Nucleotide-binding</keyword>
<dbReference type="AlphaFoldDB" id="A0A8J3S1X7"/>